<feature type="transmembrane region" description="Helical" evidence="5">
    <location>
        <begin position="233"/>
        <end position="253"/>
    </location>
</feature>
<dbReference type="RefSeq" id="WP_141917012.1">
    <property type="nucleotide sequence ID" value="NZ_BAAAYS010000016.1"/>
</dbReference>
<sequence>MNTPTHTAVVPHPREFLRLGPHDGAHRVALRVTAAVIVPLALLCAMGRPEWGPYAVFGSMLSTFGRSMLRRPRLLMQAEAGAALVTVVTLGTSVSALGAPPWIAVLAASVVAIATSLLSDARGWKPGGPLFFVFGFTVTAWIPATPASIAIAATCAAGSALYALTIGYAGLALPHVRRHARSLNLRGGGSTRALSHTCNMRLTPSMILRALLCGTASAIAGLISLGLGLGFSYWAMIAAIVPVVSGATATQLLRAGHRILGTLLGLILTGALLLLPLNLVGLVVVIGVVQVGAELLVARNYGLALIFITPLALLMMHLARPLPVADALCNRAVDTVVGVAVVTLLLLATHKLRSGVERMEMVPNGITRLG</sequence>
<evidence type="ECO:0000313" key="7">
    <source>
        <dbReference type="EMBL" id="TQM63097.1"/>
    </source>
</evidence>
<keyword evidence="4 5" id="KW-0472">Membrane</keyword>
<evidence type="ECO:0000313" key="8">
    <source>
        <dbReference type="Proteomes" id="UP000318331"/>
    </source>
</evidence>
<keyword evidence="2 5" id="KW-0812">Transmembrane</keyword>
<feature type="transmembrane region" description="Helical" evidence="5">
    <location>
        <begin position="206"/>
        <end position="227"/>
    </location>
</feature>
<name>A0A543HXN1_9MICO</name>
<feature type="transmembrane region" description="Helical" evidence="5">
    <location>
        <begin position="130"/>
        <end position="153"/>
    </location>
</feature>
<dbReference type="Proteomes" id="UP000318331">
    <property type="component" value="Unassembled WGS sequence"/>
</dbReference>
<comment type="caution">
    <text evidence="7">The sequence shown here is derived from an EMBL/GenBank/DDBJ whole genome shotgun (WGS) entry which is preliminary data.</text>
</comment>
<dbReference type="InterPro" id="IPR049453">
    <property type="entry name" value="Memb_transporter_dom"/>
</dbReference>
<evidence type="ECO:0000256" key="1">
    <source>
        <dbReference type="ARBA" id="ARBA00004141"/>
    </source>
</evidence>
<evidence type="ECO:0000256" key="2">
    <source>
        <dbReference type="ARBA" id="ARBA00022692"/>
    </source>
</evidence>
<dbReference type="EMBL" id="VFPN01000002">
    <property type="protein sequence ID" value="TQM63097.1"/>
    <property type="molecule type" value="Genomic_DNA"/>
</dbReference>
<dbReference type="GO" id="GO:0016020">
    <property type="term" value="C:membrane"/>
    <property type="evidence" value="ECO:0007669"/>
    <property type="project" value="UniProtKB-SubCell"/>
</dbReference>
<evidence type="ECO:0000256" key="5">
    <source>
        <dbReference type="SAM" id="Phobius"/>
    </source>
</evidence>
<feature type="transmembrane region" description="Helical" evidence="5">
    <location>
        <begin position="74"/>
        <end position="93"/>
    </location>
</feature>
<feature type="transmembrane region" description="Helical" evidence="5">
    <location>
        <begin position="159"/>
        <end position="176"/>
    </location>
</feature>
<feature type="transmembrane region" description="Helical" evidence="5">
    <location>
        <begin position="265"/>
        <end position="289"/>
    </location>
</feature>
<feature type="transmembrane region" description="Helical" evidence="5">
    <location>
        <begin position="301"/>
        <end position="319"/>
    </location>
</feature>
<keyword evidence="8" id="KW-1185">Reference proteome</keyword>
<reference evidence="7 8" key="1">
    <citation type="submission" date="2019-06" db="EMBL/GenBank/DDBJ databases">
        <title>Sequencing the genomes of 1000 actinobacteria strains.</title>
        <authorList>
            <person name="Klenk H.-P."/>
        </authorList>
    </citation>
    <scope>NUCLEOTIDE SEQUENCE [LARGE SCALE GENOMIC DNA]</scope>
    <source>
        <strain evidence="7 8">DSM 18031</strain>
    </source>
</reference>
<proteinExistence type="predicted"/>
<gene>
    <name evidence="7" type="ORF">FB466_1346</name>
</gene>
<feature type="domain" description="Integral membrane bound transporter" evidence="6">
    <location>
        <begin position="219"/>
        <end position="343"/>
    </location>
</feature>
<evidence type="ECO:0000259" key="6">
    <source>
        <dbReference type="Pfam" id="PF13515"/>
    </source>
</evidence>
<feature type="transmembrane region" description="Helical" evidence="5">
    <location>
        <begin position="99"/>
        <end position="118"/>
    </location>
</feature>
<dbReference type="AlphaFoldDB" id="A0A543HXN1"/>
<comment type="subcellular location">
    <subcellularLocation>
        <location evidence="1">Membrane</location>
        <topology evidence="1">Multi-pass membrane protein</topology>
    </subcellularLocation>
</comment>
<evidence type="ECO:0000256" key="3">
    <source>
        <dbReference type="ARBA" id="ARBA00022989"/>
    </source>
</evidence>
<accession>A0A543HXN1</accession>
<keyword evidence="3 5" id="KW-1133">Transmembrane helix</keyword>
<dbReference type="OrthoDB" id="4989419at2"/>
<feature type="transmembrane region" description="Helical" evidence="5">
    <location>
        <begin position="331"/>
        <end position="349"/>
    </location>
</feature>
<dbReference type="Pfam" id="PF13515">
    <property type="entry name" value="FUSC_2"/>
    <property type="match status" value="1"/>
</dbReference>
<protein>
    <submittedName>
        <fullName evidence="7">Fusaric acid resistance family protein</fullName>
    </submittedName>
</protein>
<evidence type="ECO:0000256" key="4">
    <source>
        <dbReference type="ARBA" id="ARBA00023136"/>
    </source>
</evidence>
<organism evidence="7 8">
    <name type="scientific">Klugiella xanthotipulae</name>
    <dbReference type="NCBI Taxonomy" id="244735"/>
    <lineage>
        <taxon>Bacteria</taxon>
        <taxon>Bacillati</taxon>
        <taxon>Actinomycetota</taxon>
        <taxon>Actinomycetes</taxon>
        <taxon>Micrococcales</taxon>
        <taxon>Microbacteriaceae</taxon>
        <taxon>Klugiella</taxon>
    </lineage>
</organism>